<comment type="function">
    <text evidence="7">Involved in DNA repair and RecF pathway recombination.</text>
</comment>
<accession>A0A4Y9ESZ8</accession>
<dbReference type="HAMAP" id="MF_00201">
    <property type="entry name" value="RecO"/>
    <property type="match status" value="1"/>
</dbReference>
<comment type="similarity">
    <text evidence="1 7">Belongs to the RecO family.</text>
</comment>
<dbReference type="OrthoDB" id="9804792at2"/>
<dbReference type="PANTHER" id="PTHR33991:SF1">
    <property type="entry name" value="DNA REPAIR PROTEIN RECO"/>
    <property type="match status" value="1"/>
</dbReference>
<keyword evidence="5 7" id="KW-0234">DNA repair</keyword>
<name>A0A4Y9ESZ8_9SPHN</name>
<dbReference type="RefSeq" id="WP_135245164.1">
    <property type="nucleotide sequence ID" value="NZ_SIHO01000001.1"/>
</dbReference>
<dbReference type="SUPFAM" id="SSF50249">
    <property type="entry name" value="Nucleic acid-binding proteins"/>
    <property type="match status" value="1"/>
</dbReference>
<keyword evidence="4 7" id="KW-0233">DNA recombination</keyword>
<dbReference type="Pfam" id="PF11967">
    <property type="entry name" value="RecO_N"/>
    <property type="match status" value="1"/>
</dbReference>
<evidence type="ECO:0000313" key="9">
    <source>
        <dbReference type="EMBL" id="TFU06440.1"/>
    </source>
</evidence>
<comment type="caution">
    <text evidence="9">The sequence shown here is derived from an EMBL/GenBank/DDBJ whole genome shotgun (WGS) entry which is preliminary data.</text>
</comment>
<dbReference type="PANTHER" id="PTHR33991">
    <property type="entry name" value="DNA REPAIR PROTEIN RECO"/>
    <property type="match status" value="1"/>
</dbReference>
<dbReference type="GO" id="GO:0006310">
    <property type="term" value="P:DNA recombination"/>
    <property type="evidence" value="ECO:0007669"/>
    <property type="project" value="UniProtKB-UniRule"/>
</dbReference>
<feature type="domain" description="DNA replication/recombination mediator RecO N-terminal" evidence="8">
    <location>
        <begin position="1"/>
        <end position="70"/>
    </location>
</feature>
<evidence type="ECO:0000256" key="3">
    <source>
        <dbReference type="ARBA" id="ARBA00022763"/>
    </source>
</evidence>
<evidence type="ECO:0000256" key="2">
    <source>
        <dbReference type="ARBA" id="ARBA00021310"/>
    </source>
</evidence>
<evidence type="ECO:0000256" key="5">
    <source>
        <dbReference type="ARBA" id="ARBA00023204"/>
    </source>
</evidence>
<keyword evidence="3 7" id="KW-0227">DNA damage</keyword>
<dbReference type="Pfam" id="PF02565">
    <property type="entry name" value="RecO_C"/>
    <property type="match status" value="1"/>
</dbReference>
<dbReference type="Proteomes" id="UP000297737">
    <property type="component" value="Unassembled WGS sequence"/>
</dbReference>
<dbReference type="GO" id="GO:0006302">
    <property type="term" value="P:double-strand break repair"/>
    <property type="evidence" value="ECO:0007669"/>
    <property type="project" value="TreeGrafter"/>
</dbReference>
<dbReference type="InterPro" id="IPR022572">
    <property type="entry name" value="DNA_rep/recomb_RecO_N"/>
</dbReference>
<dbReference type="NCBIfam" id="TIGR00613">
    <property type="entry name" value="reco"/>
    <property type="match status" value="1"/>
</dbReference>
<gene>
    <name evidence="7 9" type="primary">recO</name>
    <name evidence="9" type="ORF">EUV02_05495</name>
</gene>
<organism evidence="9 10">
    <name type="scientific">Glacieibacterium arshaanense</name>
    <dbReference type="NCBI Taxonomy" id="2511025"/>
    <lineage>
        <taxon>Bacteria</taxon>
        <taxon>Pseudomonadati</taxon>
        <taxon>Pseudomonadota</taxon>
        <taxon>Alphaproteobacteria</taxon>
        <taxon>Sphingomonadales</taxon>
        <taxon>Sphingosinicellaceae</taxon>
        <taxon>Glacieibacterium</taxon>
    </lineage>
</organism>
<dbReference type="InterPro" id="IPR003717">
    <property type="entry name" value="RecO"/>
</dbReference>
<proteinExistence type="inferred from homology"/>
<dbReference type="AlphaFoldDB" id="A0A4Y9ESZ8"/>
<dbReference type="InterPro" id="IPR037278">
    <property type="entry name" value="ARFGAP/RecO"/>
</dbReference>
<dbReference type="InterPro" id="IPR042242">
    <property type="entry name" value="RecO_C"/>
</dbReference>
<protein>
    <recommendedName>
        <fullName evidence="2 7">DNA repair protein RecO</fullName>
    </recommendedName>
    <alternativeName>
        <fullName evidence="6 7">Recombination protein O</fullName>
    </alternativeName>
</protein>
<dbReference type="InterPro" id="IPR012340">
    <property type="entry name" value="NA-bd_OB-fold"/>
</dbReference>
<dbReference type="Gene3D" id="2.40.50.140">
    <property type="entry name" value="Nucleic acid-binding proteins"/>
    <property type="match status" value="1"/>
</dbReference>
<sequence length="248" mass="25854">MDIEAPALVIGVLPHGEHGAVVRFLTQEHGLVAGYVRGGRSRRLRPVLGIGNGVALQLHARLDSQLGSATAELGSSRAGLALDALGAASLEWLTSLTATLLTEGVPHPPLYSALDGLLEAMSLGVDPARAMAALARYELLLMTELGFGPDLSNCVVTGATTDLAYVSPKSSHAVSRGAGLPYASRLLPLPALLLGTDDAPSWDDVAAALHTTGYFLERDMLTGRLAALLPARARLTSLIARQQDAAVR</sequence>
<dbReference type="SUPFAM" id="SSF57863">
    <property type="entry name" value="ArfGap/RecO-like zinc finger"/>
    <property type="match status" value="1"/>
</dbReference>
<evidence type="ECO:0000256" key="6">
    <source>
        <dbReference type="ARBA" id="ARBA00033409"/>
    </source>
</evidence>
<evidence type="ECO:0000313" key="10">
    <source>
        <dbReference type="Proteomes" id="UP000297737"/>
    </source>
</evidence>
<evidence type="ECO:0000259" key="8">
    <source>
        <dbReference type="Pfam" id="PF11967"/>
    </source>
</evidence>
<dbReference type="Gene3D" id="1.20.1440.120">
    <property type="entry name" value="Recombination protein O, C-terminal domain"/>
    <property type="match status" value="1"/>
</dbReference>
<evidence type="ECO:0000256" key="4">
    <source>
        <dbReference type="ARBA" id="ARBA00023172"/>
    </source>
</evidence>
<evidence type="ECO:0000256" key="1">
    <source>
        <dbReference type="ARBA" id="ARBA00007452"/>
    </source>
</evidence>
<reference evidence="9 10" key="1">
    <citation type="submission" date="2019-02" db="EMBL/GenBank/DDBJ databases">
        <title>Polymorphobacter sp. isolated from the lake at the Tibet of China.</title>
        <authorList>
            <person name="Li A."/>
        </authorList>
    </citation>
    <scope>NUCLEOTIDE SEQUENCE [LARGE SCALE GENOMIC DNA]</scope>
    <source>
        <strain evidence="9 10">DJ1R-1</strain>
    </source>
</reference>
<evidence type="ECO:0000256" key="7">
    <source>
        <dbReference type="HAMAP-Rule" id="MF_00201"/>
    </source>
</evidence>
<keyword evidence="10" id="KW-1185">Reference proteome</keyword>
<dbReference type="EMBL" id="SIHO01000001">
    <property type="protein sequence ID" value="TFU06440.1"/>
    <property type="molecule type" value="Genomic_DNA"/>
</dbReference>
<dbReference type="GO" id="GO:0043590">
    <property type="term" value="C:bacterial nucleoid"/>
    <property type="evidence" value="ECO:0007669"/>
    <property type="project" value="TreeGrafter"/>
</dbReference>